<evidence type="ECO:0000256" key="8">
    <source>
        <dbReference type="ARBA" id="ARBA00023136"/>
    </source>
</evidence>
<evidence type="ECO:0000256" key="4">
    <source>
        <dbReference type="ARBA" id="ARBA00022490"/>
    </source>
</evidence>
<dbReference type="eggNOG" id="COG0552">
    <property type="taxonomic scope" value="Bacteria"/>
</dbReference>
<organism evidence="12 13">
    <name type="scientific">Candidatus Babela massiliensis</name>
    <dbReference type="NCBI Taxonomy" id="673862"/>
    <lineage>
        <taxon>Bacteria</taxon>
        <taxon>Candidatus Babelota</taxon>
        <taxon>Candidatus Babeliae</taxon>
        <taxon>Candidatus Babeliales</taxon>
        <taxon>Candidatus Babeliaceae</taxon>
        <taxon>Candidatus Babela</taxon>
    </lineage>
</organism>
<comment type="catalytic activity">
    <reaction evidence="10">
        <text>GTP + H2O = GDP + phosphate + H(+)</text>
        <dbReference type="Rhea" id="RHEA:19669"/>
        <dbReference type="ChEBI" id="CHEBI:15377"/>
        <dbReference type="ChEBI" id="CHEBI:15378"/>
        <dbReference type="ChEBI" id="CHEBI:37565"/>
        <dbReference type="ChEBI" id="CHEBI:43474"/>
        <dbReference type="ChEBI" id="CHEBI:58189"/>
        <dbReference type="EC" id="3.6.5.4"/>
    </reaction>
</comment>
<reference evidence="12 13" key="1">
    <citation type="journal article" date="2015" name="Biol. Direct">
        <title>Babela massiliensis, a representative of a widespread bacterial phylum with unusual adaptations to parasitism in amoebae.</title>
        <authorList>
            <person name="Pagnier I."/>
            <person name="Yutin N."/>
            <person name="Croce O."/>
            <person name="Makarova K.S."/>
            <person name="Wolf Y.I."/>
            <person name="Benamar S."/>
            <person name="Raoult D."/>
            <person name="Koonin E.V."/>
            <person name="La Scola B."/>
        </authorList>
    </citation>
    <scope>NUCLEOTIDE SEQUENCE [LARGE SCALE GENOMIC DNA]</scope>
    <source>
        <strain evidence="13">BABL1</strain>
    </source>
</reference>
<dbReference type="AlphaFoldDB" id="V6DIA2"/>
<evidence type="ECO:0000256" key="10">
    <source>
        <dbReference type="ARBA" id="ARBA00048027"/>
    </source>
</evidence>
<dbReference type="InterPro" id="IPR013822">
    <property type="entry name" value="Signal_recog_particl_SRP54_hlx"/>
</dbReference>
<dbReference type="Pfam" id="PF00448">
    <property type="entry name" value="SRP54"/>
    <property type="match status" value="1"/>
</dbReference>
<evidence type="ECO:0000256" key="9">
    <source>
        <dbReference type="ARBA" id="ARBA00023170"/>
    </source>
</evidence>
<dbReference type="InterPro" id="IPR000897">
    <property type="entry name" value="SRP54_GTPase_dom"/>
</dbReference>
<dbReference type="GO" id="GO:0005886">
    <property type="term" value="C:plasma membrane"/>
    <property type="evidence" value="ECO:0007669"/>
    <property type="project" value="UniProtKB-SubCell"/>
</dbReference>
<evidence type="ECO:0000256" key="7">
    <source>
        <dbReference type="ARBA" id="ARBA00023134"/>
    </source>
</evidence>
<dbReference type="PATRIC" id="fig|673862.3.peg.543"/>
<dbReference type="SMART" id="SM00382">
    <property type="entry name" value="AAA"/>
    <property type="match status" value="1"/>
</dbReference>
<dbReference type="STRING" id="673862.BABL1_gene_357"/>
<dbReference type="GO" id="GO:0005047">
    <property type="term" value="F:signal recognition particle binding"/>
    <property type="evidence" value="ECO:0007669"/>
    <property type="project" value="TreeGrafter"/>
</dbReference>
<dbReference type="PANTHER" id="PTHR43134">
    <property type="entry name" value="SIGNAL RECOGNITION PARTICLE RECEPTOR SUBUNIT ALPHA"/>
    <property type="match status" value="1"/>
</dbReference>
<dbReference type="InterPro" id="IPR003593">
    <property type="entry name" value="AAA+_ATPase"/>
</dbReference>
<comment type="similarity">
    <text evidence="2">Belongs to the GTP-binding SRP family.</text>
</comment>
<dbReference type="SUPFAM" id="SSF47364">
    <property type="entry name" value="Domain of the SRP/SRP receptor G-proteins"/>
    <property type="match status" value="1"/>
</dbReference>
<keyword evidence="6" id="KW-0378">Hydrolase</keyword>
<evidence type="ECO:0000256" key="6">
    <source>
        <dbReference type="ARBA" id="ARBA00022801"/>
    </source>
</evidence>
<evidence type="ECO:0000256" key="3">
    <source>
        <dbReference type="ARBA" id="ARBA00022475"/>
    </source>
</evidence>
<dbReference type="Pfam" id="PF02881">
    <property type="entry name" value="SRP54_N"/>
    <property type="match status" value="1"/>
</dbReference>
<dbReference type="GO" id="GO:0003924">
    <property type="term" value="F:GTPase activity"/>
    <property type="evidence" value="ECO:0007669"/>
    <property type="project" value="TreeGrafter"/>
</dbReference>
<dbReference type="SMART" id="SM00963">
    <property type="entry name" value="SRP54_N"/>
    <property type="match status" value="1"/>
</dbReference>
<dbReference type="EMBL" id="HG793133">
    <property type="protein sequence ID" value="CDK30658.1"/>
    <property type="molecule type" value="Genomic_DNA"/>
</dbReference>
<keyword evidence="13" id="KW-1185">Reference proteome</keyword>
<evidence type="ECO:0000313" key="12">
    <source>
        <dbReference type="EMBL" id="CDK30658.1"/>
    </source>
</evidence>
<dbReference type="GO" id="GO:0006614">
    <property type="term" value="P:SRP-dependent cotranslational protein targeting to membrane"/>
    <property type="evidence" value="ECO:0007669"/>
    <property type="project" value="InterPro"/>
</dbReference>
<name>V6DIA2_9BACT</name>
<keyword evidence="7" id="KW-0342">GTP-binding</keyword>
<feature type="domain" description="SRP54-type proteins GTP-binding" evidence="11">
    <location>
        <begin position="268"/>
        <end position="281"/>
    </location>
</feature>
<keyword evidence="5" id="KW-0547">Nucleotide-binding</keyword>
<dbReference type="InterPro" id="IPR036225">
    <property type="entry name" value="SRP/SRP_N"/>
</dbReference>
<keyword evidence="8" id="KW-0472">Membrane</keyword>
<sequence length="296" mass="32851">MFNFFKKTLSNIYNHFTNKIGALFKSNKIDQDTLNELEKILITSDTGVSTTKIIVDKIKDEFKNGNIKSGTDLRDVLAQELKGILTKNSYDSDVDIYLLVGINGSGKTTFAGKLSSFLKYKNKKVLLVAADTFRAAAREQLGKIAQKLDVDIIEGQEGQDPASVVYLGCQEYKKGNYDSLIIDTAGRLQTKTNLMKELEKIKKSINKQLPDKKISVLLTIDSMLGQNSLDQAKIFNESTVLNGIILTKMDGTGKGGIVFAITRELNIPIAFISFGEKLDEVKLFNAQEYVDELLAN</sequence>
<dbReference type="GO" id="GO:0005737">
    <property type="term" value="C:cytoplasm"/>
    <property type="evidence" value="ECO:0007669"/>
    <property type="project" value="UniProtKB-ARBA"/>
</dbReference>
<dbReference type="RefSeq" id="WP_023792144.1">
    <property type="nucleotide sequence ID" value="NC_023003.1"/>
</dbReference>
<keyword evidence="9" id="KW-0675">Receptor</keyword>
<evidence type="ECO:0000259" key="11">
    <source>
        <dbReference type="PROSITE" id="PS00300"/>
    </source>
</evidence>
<dbReference type="Gene3D" id="3.40.50.300">
    <property type="entry name" value="P-loop containing nucleotide triphosphate hydrolases"/>
    <property type="match status" value="1"/>
</dbReference>
<dbReference type="InterPro" id="IPR004390">
    <property type="entry name" value="SR_rcpt_FtsY"/>
</dbReference>
<dbReference type="Gene3D" id="1.20.120.140">
    <property type="entry name" value="Signal recognition particle SRP54, nucleotide-binding domain"/>
    <property type="match status" value="1"/>
</dbReference>
<evidence type="ECO:0000256" key="1">
    <source>
        <dbReference type="ARBA" id="ARBA00004413"/>
    </source>
</evidence>
<dbReference type="NCBIfam" id="TIGR00064">
    <property type="entry name" value="ftsY"/>
    <property type="match status" value="1"/>
</dbReference>
<dbReference type="InterPro" id="IPR042101">
    <property type="entry name" value="SRP54_N_sf"/>
</dbReference>
<proteinExistence type="inferred from homology"/>
<keyword evidence="3" id="KW-1003">Cell membrane</keyword>
<evidence type="ECO:0000256" key="5">
    <source>
        <dbReference type="ARBA" id="ARBA00022741"/>
    </source>
</evidence>
<dbReference type="KEGG" id="dpb:BABL1_gene_357"/>
<accession>V6DIA2</accession>
<evidence type="ECO:0000256" key="2">
    <source>
        <dbReference type="ARBA" id="ARBA00008531"/>
    </source>
</evidence>
<dbReference type="PROSITE" id="PS00300">
    <property type="entry name" value="SRP54"/>
    <property type="match status" value="1"/>
</dbReference>
<dbReference type="OrthoDB" id="9804720at2"/>
<dbReference type="GO" id="GO:0005525">
    <property type="term" value="F:GTP binding"/>
    <property type="evidence" value="ECO:0007669"/>
    <property type="project" value="UniProtKB-KW"/>
</dbReference>
<gene>
    <name evidence="12" type="primary">ftsY</name>
    <name evidence="12" type="ORF">BABL1_gene_357</name>
</gene>
<comment type="subcellular location">
    <subcellularLocation>
        <location evidence="1">Cell membrane</location>
        <topology evidence="1">Peripheral membrane protein</topology>
        <orientation evidence="1">Cytoplasmic side</orientation>
    </subcellularLocation>
</comment>
<dbReference type="SUPFAM" id="SSF52540">
    <property type="entry name" value="P-loop containing nucleoside triphosphate hydrolases"/>
    <property type="match status" value="1"/>
</dbReference>
<evidence type="ECO:0000313" key="13">
    <source>
        <dbReference type="Proteomes" id="UP000018769"/>
    </source>
</evidence>
<dbReference type="Proteomes" id="UP000018769">
    <property type="component" value="Chromosome I"/>
</dbReference>
<protein>
    <submittedName>
        <fullName evidence="12">Signal recognition particle GTPase FtsY</fullName>
    </submittedName>
</protein>
<dbReference type="InterPro" id="IPR027417">
    <property type="entry name" value="P-loop_NTPase"/>
</dbReference>
<dbReference type="PANTHER" id="PTHR43134:SF1">
    <property type="entry name" value="SIGNAL RECOGNITION PARTICLE RECEPTOR SUBUNIT ALPHA"/>
    <property type="match status" value="1"/>
</dbReference>
<dbReference type="HOGENOM" id="CLU_009301_3_4_7"/>
<dbReference type="SMART" id="SM00962">
    <property type="entry name" value="SRP54"/>
    <property type="match status" value="1"/>
</dbReference>
<keyword evidence="4" id="KW-0963">Cytoplasm</keyword>